<dbReference type="AlphaFoldDB" id="B8M0Q0"/>
<evidence type="ECO:0000313" key="2">
    <source>
        <dbReference type="EMBL" id="EED21433.1"/>
    </source>
</evidence>
<dbReference type="Gene3D" id="3.40.30.10">
    <property type="entry name" value="Glutaredoxin"/>
    <property type="match status" value="1"/>
</dbReference>
<sequence length="271" mass="29944">MAVINIEMIFDIVCAWCYIGKRTLDKAISIHQRTYPGGKNDIFNITLQPYYLNYTVVQSPDRSPRDVATAAAAAPTIDKQELAKTKLKHMSEQQKIALEQRMNQIGSSVGIHFRSGGKIGSTRAAHHLIHLAQLNDQKGNGQGASNASVANALVARLFEAYHELEMDVSDRDALRKIAVDDDIALDSEAVGECLDFCFDASSSSFASSVLVSDENGGKESIVDRRARENRLRTNTSVPMFIIQGEYRIDGAQDLMEFVEIFGKIRESTNSI</sequence>
<dbReference type="InParanoid" id="B8M0Q0"/>
<dbReference type="GO" id="GO:0016491">
    <property type="term" value="F:oxidoreductase activity"/>
    <property type="evidence" value="ECO:0007669"/>
    <property type="project" value="InterPro"/>
</dbReference>
<name>B8M0Q0_TALSN</name>
<dbReference type="VEuPathDB" id="FungiDB:TSTA_086660"/>
<dbReference type="eggNOG" id="ENOG502SN3B">
    <property type="taxonomic scope" value="Eukaryota"/>
</dbReference>
<evidence type="ECO:0000259" key="1">
    <source>
        <dbReference type="Pfam" id="PF01323"/>
    </source>
</evidence>
<dbReference type="Pfam" id="PF01323">
    <property type="entry name" value="DSBA"/>
    <property type="match status" value="1"/>
</dbReference>
<dbReference type="OrthoDB" id="1930760at2759"/>
<dbReference type="PANTHER" id="PTHR13887:SF41">
    <property type="entry name" value="THIOREDOXIN SUPERFAMILY PROTEIN"/>
    <property type="match status" value="1"/>
</dbReference>
<feature type="domain" description="DSBA-like thioredoxin" evidence="1">
    <location>
        <begin position="6"/>
        <end position="257"/>
    </location>
</feature>
<evidence type="ECO:0000313" key="3">
    <source>
        <dbReference type="Proteomes" id="UP000001745"/>
    </source>
</evidence>
<reference evidence="3" key="1">
    <citation type="journal article" date="2015" name="Genome Announc.">
        <title>Genome sequence of the AIDS-associated pathogen Penicillium marneffei (ATCC18224) and its near taxonomic relative Talaromyces stipitatus (ATCC10500).</title>
        <authorList>
            <person name="Nierman W.C."/>
            <person name="Fedorova-Abrams N.D."/>
            <person name="Andrianopoulos A."/>
        </authorList>
    </citation>
    <scope>NUCLEOTIDE SEQUENCE [LARGE SCALE GENOMIC DNA]</scope>
    <source>
        <strain evidence="3">ATCC 10500 / CBS 375.48 / QM 6759 / NRRL 1006</strain>
    </source>
</reference>
<dbReference type="HOGENOM" id="CLU_069253_0_4_1"/>
<keyword evidence="3" id="KW-1185">Reference proteome</keyword>
<dbReference type="InterPro" id="IPR036249">
    <property type="entry name" value="Thioredoxin-like_sf"/>
</dbReference>
<dbReference type="Proteomes" id="UP000001745">
    <property type="component" value="Unassembled WGS sequence"/>
</dbReference>
<dbReference type="InterPro" id="IPR001853">
    <property type="entry name" value="DSBA-like_thioredoxin_dom"/>
</dbReference>
<dbReference type="EMBL" id="EQ962653">
    <property type="protein sequence ID" value="EED21433.1"/>
    <property type="molecule type" value="Genomic_DNA"/>
</dbReference>
<gene>
    <name evidence="2" type="ORF">TSTA_086660</name>
</gene>
<dbReference type="OMA" id="WRPFYLN"/>
<dbReference type="PANTHER" id="PTHR13887">
    <property type="entry name" value="GLUTATHIONE S-TRANSFERASE KAPPA"/>
    <property type="match status" value="1"/>
</dbReference>
<proteinExistence type="predicted"/>
<protein>
    <submittedName>
        <fullName evidence="2">DSBA-like thioredoxin domain protein</fullName>
    </submittedName>
</protein>
<organism evidence="2 3">
    <name type="scientific">Talaromyces stipitatus (strain ATCC 10500 / CBS 375.48 / QM 6759 / NRRL 1006)</name>
    <name type="common">Penicillium stipitatum</name>
    <dbReference type="NCBI Taxonomy" id="441959"/>
    <lineage>
        <taxon>Eukaryota</taxon>
        <taxon>Fungi</taxon>
        <taxon>Dikarya</taxon>
        <taxon>Ascomycota</taxon>
        <taxon>Pezizomycotina</taxon>
        <taxon>Eurotiomycetes</taxon>
        <taxon>Eurotiomycetidae</taxon>
        <taxon>Eurotiales</taxon>
        <taxon>Trichocomaceae</taxon>
        <taxon>Talaromyces</taxon>
        <taxon>Talaromyces sect. Talaromyces</taxon>
    </lineage>
</organism>
<dbReference type="RefSeq" id="XP_002478396.1">
    <property type="nucleotide sequence ID" value="XM_002478351.1"/>
</dbReference>
<dbReference type="SUPFAM" id="SSF52833">
    <property type="entry name" value="Thioredoxin-like"/>
    <property type="match status" value="1"/>
</dbReference>
<dbReference type="PhylomeDB" id="B8M0Q0"/>
<dbReference type="GeneID" id="8110072"/>
<accession>B8M0Q0</accession>